<evidence type="ECO:0000256" key="4">
    <source>
        <dbReference type="ARBA" id="ARBA00022679"/>
    </source>
</evidence>
<dbReference type="PANTHER" id="PTHR43648:SF1">
    <property type="entry name" value="ELECTRON TRANSFER FLAVOPROTEIN BETA SUBUNIT LYSINE METHYLTRANSFERASE"/>
    <property type="match status" value="1"/>
</dbReference>
<dbReference type="GO" id="GO:0008168">
    <property type="term" value="F:methyltransferase activity"/>
    <property type="evidence" value="ECO:0007669"/>
    <property type="project" value="UniProtKB-KW"/>
</dbReference>
<reference evidence="7 8" key="1">
    <citation type="submission" date="2024-03" db="EMBL/GenBank/DDBJ databases">
        <authorList>
            <person name="Jo J.-H."/>
        </authorList>
    </citation>
    <scope>NUCLEOTIDE SEQUENCE [LARGE SCALE GENOMIC DNA]</scope>
    <source>
        <strain evidence="7 8">PS1R-30</strain>
    </source>
</reference>
<gene>
    <name evidence="6" type="primary">prmA</name>
    <name evidence="7" type="ORF">WG901_06005</name>
</gene>
<comment type="catalytic activity">
    <reaction evidence="6">
        <text>L-lysyl-[protein] + 3 S-adenosyl-L-methionine = N(6),N(6),N(6)-trimethyl-L-lysyl-[protein] + 3 S-adenosyl-L-homocysteine + 3 H(+)</text>
        <dbReference type="Rhea" id="RHEA:54192"/>
        <dbReference type="Rhea" id="RHEA-COMP:9752"/>
        <dbReference type="Rhea" id="RHEA-COMP:13826"/>
        <dbReference type="ChEBI" id="CHEBI:15378"/>
        <dbReference type="ChEBI" id="CHEBI:29969"/>
        <dbReference type="ChEBI" id="CHEBI:57856"/>
        <dbReference type="ChEBI" id="CHEBI:59789"/>
        <dbReference type="ChEBI" id="CHEBI:61961"/>
    </reaction>
</comment>
<keyword evidence="2 6" id="KW-0963">Cytoplasm</keyword>
<dbReference type="GO" id="GO:0005840">
    <property type="term" value="C:ribosome"/>
    <property type="evidence" value="ECO:0007669"/>
    <property type="project" value="UniProtKB-KW"/>
</dbReference>
<sequence length="320" mass="34468">MSKAWKLTAFAPRAVIEAALIAHEDAFDWDPDMVLSGSEIAEDKPDDWRLEVWLPRKPGRAEKAAITALFATEAPGLAVEELPETDWVTQSQQGLEPIRAGKFHVHTPEHPPLARPGIRDFTIPASRAFGTGQHATTAGCLTMLTHMKREGVVARNLADIGTGTGLLAFAALDLWPRALATASDIDDVCIGVVDDNAALNHMPLGAGAGAVTMVVADGMAHPVLQVRGPYDLLIANILAGPLIELAPDFAKALVPGGSLLLAGLLETQEPQVRAACRRAGLRLAARLVNGDWSILWLRKRPAVRSRSSRPGQLPEWSRRW</sequence>
<dbReference type="Gene3D" id="3.40.50.150">
    <property type="entry name" value="Vaccinia Virus protein VP39"/>
    <property type="match status" value="1"/>
</dbReference>
<keyword evidence="7" id="KW-0689">Ribosomal protein</keyword>
<protein>
    <recommendedName>
        <fullName evidence="6">Ribosomal protein L11 methyltransferase</fullName>
        <shortName evidence="6">L11 Mtase</shortName>
        <ecNumber evidence="6">2.1.1.-</ecNumber>
    </recommendedName>
</protein>
<dbReference type="GO" id="GO:0032259">
    <property type="term" value="P:methylation"/>
    <property type="evidence" value="ECO:0007669"/>
    <property type="project" value="UniProtKB-KW"/>
</dbReference>
<evidence type="ECO:0000256" key="5">
    <source>
        <dbReference type="ARBA" id="ARBA00022691"/>
    </source>
</evidence>
<feature type="binding site" evidence="6">
    <location>
        <position position="161"/>
    </location>
    <ligand>
        <name>S-adenosyl-L-methionine</name>
        <dbReference type="ChEBI" id="CHEBI:59789"/>
    </ligand>
</feature>
<feature type="binding site" evidence="6">
    <location>
        <position position="184"/>
    </location>
    <ligand>
        <name>S-adenosyl-L-methionine</name>
        <dbReference type="ChEBI" id="CHEBI:59789"/>
    </ligand>
</feature>
<evidence type="ECO:0000256" key="1">
    <source>
        <dbReference type="ARBA" id="ARBA00009741"/>
    </source>
</evidence>
<keyword evidence="4 6" id="KW-0808">Transferase</keyword>
<accession>A0ABU8RT76</accession>
<comment type="subcellular location">
    <subcellularLocation>
        <location evidence="6">Cytoplasm</location>
    </subcellularLocation>
</comment>
<evidence type="ECO:0000313" key="8">
    <source>
        <dbReference type="Proteomes" id="UP001361239"/>
    </source>
</evidence>
<keyword evidence="3 6" id="KW-0489">Methyltransferase</keyword>
<organism evidence="7 8">
    <name type="scientific">Novosphingobium anseongense</name>
    <dbReference type="NCBI Taxonomy" id="3133436"/>
    <lineage>
        <taxon>Bacteria</taxon>
        <taxon>Pseudomonadati</taxon>
        <taxon>Pseudomonadota</taxon>
        <taxon>Alphaproteobacteria</taxon>
        <taxon>Sphingomonadales</taxon>
        <taxon>Sphingomonadaceae</taxon>
        <taxon>Novosphingobium</taxon>
    </lineage>
</organism>
<comment type="similarity">
    <text evidence="1 6">Belongs to the methyltransferase superfamily. PrmA family.</text>
</comment>
<feature type="binding site" evidence="6">
    <location>
        <position position="236"/>
    </location>
    <ligand>
        <name>S-adenosyl-L-methionine</name>
        <dbReference type="ChEBI" id="CHEBI:59789"/>
    </ligand>
</feature>
<dbReference type="Pfam" id="PF06325">
    <property type="entry name" value="PrmA"/>
    <property type="match status" value="1"/>
</dbReference>
<comment type="function">
    <text evidence="6">Methylates ribosomal protein L11.</text>
</comment>
<dbReference type="CDD" id="cd02440">
    <property type="entry name" value="AdoMet_MTases"/>
    <property type="match status" value="1"/>
</dbReference>
<dbReference type="EMBL" id="JBBHJZ010000001">
    <property type="protein sequence ID" value="MEJ5976178.1"/>
    <property type="molecule type" value="Genomic_DNA"/>
</dbReference>
<evidence type="ECO:0000256" key="6">
    <source>
        <dbReference type="HAMAP-Rule" id="MF_00735"/>
    </source>
</evidence>
<keyword evidence="5 6" id="KW-0949">S-adenosyl-L-methionine</keyword>
<dbReference type="HAMAP" id="MF_00735">
    <property type="entry name" value="Methyltr_PrmA"/>
    <property type="match status" value="1"/>
</dbReference>
<keyword evidence="7" id="KW-0687">Ribonucleoprotein</keyword>
<feature type="binding site" evidence="6">
    <location>
        <position position="137"/>
    </location>
    <ligand>
        <name>S-adenosyl-L-methionine</name>
        <dbReference type="ChEBI" id="CHEBI:59789"/>
    </ligand>
</feature>
<dbReference type="Proteomes" id="UP001361239">
    <property type="component" value="Unassembled WGS sequence"/>
</dbReference>
<comment type="caution">
    <text evidence="7">The sequence shown here is derived from an EMBL/GenBank/DDBJ whole genome shotgun (WGS) entry which is preliminary data.</text>
</comment>
<evidence type="ECO:0000256" key="3">
    <source>
        <dbReference type="ARBA" id="ARBA00022603"/>
    </source>
</evidence>
<dbReference type="RefSeq" id="WP_339586097.1">
    <property type="nucleotide sequence ID" value="NZ_JBBHJZ010000001.1"/>
</dbReference>
<dbReference type="EC" id="2.1.1.-" evidence="6"/>
<keyword evidence="8" id="KW-1185">Reference proteome</keyword>
<proteinExistence type="inferred from homology"/>
<dbReference type="InterPro" id="IPR004498">
    <property type="entry name" value="Ribosomal_PrmA_MeTrfase"/>
</dbReference>
<evidence type="ECO:0000256" key="2">
    <source>
        <dbReference type="ARBA" id="ARBA00022490"/>
    </source>
</evidence>
<dbReference type="SUPFAM" id="SSF53335">
    <property type="entry name" value="S-adenosyl-L-methionine-dependent methyltransferases"/>
    <property type="match status" value="1"/>
</dbReference>
<dbReference type="InterPro" id="IPR029063">
    <property type="entry name" value="SAM-dependent_MTases_sf"/>
</dbReference>
<dbReference type="PANTHER" id="PTHR43648">
    <property type="entry name" value="ELECTRON TRANSFER FLAVOPROTEIN BETA SUBUNIT LYSINE METHYLTRANSFERASE"/>
    <property type="match status" value="1"/>
</dbReference>
<name>A0ABU8RT76_9SPHN</name>
<evidence type="ECO:0000313" key="7">
    <source>
        <dbReference type="EMBL" id="MEJ5976178.1"/>
    </source>
</evidence>
<dbReference type="InterPro" id="IPR050078">
    <property type="entry name" value="Ribosomal_L11_MeTrfase_PrmA"/>
</dbReference>